<sequence length="150" mass="16585">MITSIPSRPPPINRCGSPPSSTSTATHLVPEHSTVQPKANQPPLIKPSNRSGSCPRPHIRPLLHQAYKGCDPSFPVLIEHGPSSQHLIFFNFSIRPDKRNLPPAGSRRRPPHQPPRLALPHRATQHTAITLQESGLDISPLRRHSTPYIT</sequence>
<keyword evidence="3" id="KW-1185">Reference proteome</keyword>
<feature type="region of interest" description="Disordered" evidence="1">
    <location>
        <begin position="98"/>
        <end position="118"/>
    </location>
</feature>
<organism evidence="2 3">
    <name type="scientific">Aspergillus japonicus CBS 114.51</name>
    <dbReference type="NCBI Taxonomy" id="1448312"/>
    <lineage>
        <taxon>Eukaryota</taxon>
        <taxon>Fungi</taxon>
        <taxon>Dikarya</taxon>
        <taxon>Ascomycota</taxon>
        <taxon>Pezizomycotina</taxon>
        <taxon>Eurotiomycetes</taxon>
        <taxon>Eurotiomycetidae</taxon>
        <taxon>Eurotiales</taxon>
        <taxon>Aspergillaceae</taxon>
        <taxon>Aspergillus</taxon>
        <taxon>Aspergillus subgen. Circumdati</taxon>
    </lineage>
</organism>
<dbReference type="AlphaFoldDB" id="A0A8T8XHT6"/>
<dbReference type="Proteomes" id="UP000249497">
    <property type="component" value="Unassembled WGS sequence"/>
</dbReference>
<evidence type="ECO:0000313" key="2">
    <source>
        <dbReference type="EMBL" id="RAH87478.1"/>
    </source>
</evidence>
<dbReference type="RefSeq" id="XP_025533372.1">
    <property type="nucleotide sequence ID" value="XM_025674888.1"/>
</dbReference>
<reference evidence="2 3" key="1">
    <citation type="submission" date="2018-02" db="EMBL/GenBank/DDBJ databases">
        <title>The genomes of Aspergillus section Nigri reveals drivers in fungal speciation.</title>
        <authorList>
            <consortium name="DOE Joint Genome Institute"/>
            <person name="Vesth T.C."/>
            <person name="Nybo J."/>
            <person name="Theobald S."/>
            <person name="Brandl J."/>
            <person name="Frisvad J.C."/>
            <person name="Nielsen K.F."/>
            <person name="Lyhne E.K."/>
            <person name="Kogle M.E."/>
            <person name="Kuo A."/>
            <person name="Riley R."/>
            <person name="Clum A."/>
            <person name="Nolan M."/>
            <person name="Lipzen A."/>
            <person name="Salamov A."/>
            <person name="Henrissat B."/>
            <person name="Wiebenga A."/>
            <person name="De vries R.P."/>
            <person name="Grigoriev I.V."/>
            <person name="Mortensen U.H."/>
            <person name="Andersen M.R."/>
            <person name="Baker S.E."/>
        </authorList>
    </citation>
    <scope>NUCLEOTIDE SEQUENCE [LARGE SCALE GENOMIC DNA]</scope>
    <source>
        <strain evidence="2 3">CBS 114.51</strain>
    </source>
</reference>
<evidence type="ECO:0000313" key="3">
    <source>
        <dbReference type="Proteomes" id="UP000249497"/>
    </source>
</evidence>
<feature type="region of interest" description="Disordered" evidence="1">
    <location>
        <begin position="1"/>
        <end position="59"/>
    </location>
</feature>
<proteinExistence type="predicted"/>
<dbReference type="GeneID" id="37178580"/>
<protein>
    <submittedName>
        <fullName evidence="2">Uncharacterized protein</fullName>
    </submittedName>
</protein>
<name>A0A8T8XHT6_ASPJA</name>
<evidence type="ECO:0000256" key="1">
    <source>
        <dbReference type="SAM" id="MobiDB-lite"/>
    </source>
</evidence>
<accession>A0A8T8XHT6</accession>
<dbReference type="EMBL" id="KZ824770">
    <property type="protein sequence ID" value="RAH87478.1"/>
    <property type="molecule type" value="Genomic_DNA"/>
</dbReference>
<gene>
    <name evidence="2" type="ORF">BO86DRAFT_4152</name>
</gene>